<proteinExistence type="predicted"/>
<evidence type="ECO:0000313" key="1">
    <source>
        <dbReference type="EMBL" id="PSU43042.1"/>
    </source>
</evidence>
<organism evidence="1 2">
    <name type="scientific">Photobacterium frigidiphilum</name>
    <dbReference type="NCBI Taxonomy" id="264736"/>
    <lineage>
        <taxon>Bacteria</taxon>
        <taxon>Pseudomonadati</taxon>
        <taxon>Pseudomonadota</taxon>
        <taxon>Gammaproteobacteria</taxon>
        <taxon>Vibrionales</taxon>
        <taxon>Vibrionaceae</taxon>
        <taxon>Photobacterium</taxon>
    </lineage>
</organism>
<keyword evidence="2" id="KW-1185">Reference proteome</keyword>
<sequence>MNEIEVALEEKYRSIHTRNGAPSWSVDIEPAIPFVGNNYKKMPVKCLVLGSAENLTHLGNSNEITENNYLRNRQIEAKSKFFKNIHMTPISDGSLLTASRFILAMQGHDDVFSTEPRDFIEEIATVNFGKYSIASETNEDYAGKLKYLKESFELVKSDLEILNPDIIIMPKKIYDFAGVRRELFDNDRVIVPIYQTNRLVINSHLRNVEATDSINKYSFANKWLSETITGMNRYLSWLNQQAENT</sequence>
<evidence type="ECO:0000313" key="2">
    <source>
        <dbReference type="Proteomes" id="UP000240987"/>
    </source>
</evidence>
<dbReference type="AlphaFoldDB" id="A0A2T3J6B4"/>
<reference evidence="1 2" key="1">
    <citation type="submission" date="2018-01" db="EMBL/GenBank/DDBJ databases">
        <title>Whole genome sequencing of Histamine producing bacteria.</title>
        <authorList>
            <person name="Butler K."/>
        </authorList>
    </citation>
    <scope>NUCLEOTIDE SEQUENCE [LARGE SCALE GENOMIC DNA]</scope>
    <source>
        <strain evidence="1 2">JCM 12947</strain>
    </source>
</reference>
<dbReference type="Proteomes" id="UP000240987">
    <property type="component" value="Unassembled WGS sequence"/>
</dbReference>
<name>A0A2T3J6B4_9GAMM</name>
<comment type="caution">
    <text evidence="1">The sequence shown here is derived from an EMBL/GenBank/DDBJ whole genome shotgun (WGS) entry which is preliminary data.</text>
</comment>
<dbReference type="EMBL" id="PYMJ01000060">
    <property type="protein sequence ID" value="PSU43042.1"/>
    <property type="molecule type" value="Genomic_DNA"/>
</dbReference>
<gene>
    <name evidence="1" type="ORF">C9J12_28450</name>
</gene>
<protein>
    <submittedName>
        <fullName evidence="1">Uncharacterized protein</fullName>
    </submittedName>
</protein>
<dbReference type="RefSeq" id="WP_107246536.1">
    <property type="nucleotide sequence ID" value="NZ_PYMJ01000060.1"/>
</dbReference>
<accession>A0A2T3J6B4</accession>